<gene>
    <name evidence="1" type="ORF">SAMN04489806_1774</name>
</gene>
<dbReference type="Proteomes" id="UP000199183">
    <property type="component" value="Unassembled WGS sequence"/>
</dbReference>
<sequence length="57" mass="6340">MGLGSALPHRGITEQRFQGRVWTVVFDEPQMMRDGRGPFERAEISEESLVAAPPLDA</sequence>
<evidence type="ECO:0000313" key="2">
    <source>
        <dbReference type="Proteomes" id="UP000199183"/>
    </source>
</evidence>
<accession>A0A1H4M795</accession>
<proteinExistence type="predicted"/>
<organism evidence="1 2">
    <name type="scientific">Paramicrobacterium humi</name>
    <dbReference type="NCBI Taxonomy" id="640635"/>
    <lineage>
        <taxon>Bacteria</taxon>
        <taxon>Bacillati</taxon>
        <taxon>Actinomycetota</taxon>
        <taxon>Actinomycetes</taxon>
        <taxon>Micrococcales</taxon>
        <taxon>Microbacteriaceae</taxon>
        <taxon>Paramicrobacterium</taxon>
    </lineage>
</organism>
<dbReference type="STRING" id="640635.SAMN04489806_1774"/>
<reference evidence="1 2" key="1">
    <citation type="submission" date="2016-10" db="EMBL/GenBank/DDBJ databases">
        <authorList>
            <person name="de Groot N.N."/>
        </authorList>
    </citation>
    <scope>NUCLEOTIDE SEQUENCE [LARGE SCALE GENOMIC DNA]</scope>
    <source>
        <strain evidence="1 2">DSM 21799</strain>
    </source>
</reference>
<dbReference type="AlphaFoldDB" id="A0A1H4M795"/>
<name>A0A1H4M795_9MICO</name>
<dbReference type="EMBL" id="FNRY01000001">
    <property type="protein sequence ID" value="SEB78624.1"/>
    <property type="molecule type" value="Genomic_DNA"/>
</dbReference>
<protein>
    <submittedName>
        <fullName evidence="1">Uncharacterized protein</fullName>
    </submittedName>
</protein>
<keyword evidence="2" id="KW-1185">Reference proteome</keyword>
<evidence type="ECO:0000313" key="1">
    <source>
        <dbReference type="EMBL" id="SEB78624.1"/>
    </source>
</evidence>